<evidence type="ECO:0000259" key="6">
    <source>
        <dbReference type="Pfam" id="PF00294"/>
    </source>
</evidence>
<keyword evidence="5" id="KW-0067">ATP-binding</keyword>
<dbReference type="EMBL" id="DVNZ01000018">
    <property type="protein sequence ID" value="HIU93629.1"/>
    <property type="molecule type" value="Genomic_DNA"/>
</dbReference>
<dbReference type="Gene3D" id="3.40.1190.20">
    <property type="match status" value="1"/>
</dbReference>
<evidence type="ECO:0000256" key="2">
    <source>
        <dbReference type="ARBA" id="ARBA00022679"/>
    </source>
</evidence>
<comment type="caution">
    <text evidence="7">The sequence shown here is derived from an EMBL/GenBank/DDBJ whole genome shotgun (WGS) entry which is preliminary data.</text>
</comment>
<dbReference type="Pfam" id="PF00294">
    <property type="entry name" value="PfkB"/>
    <property type="match status" value="1"/>
</dbReference>
<sequence>MEANAMVRSANPAGRILTLGELLVDLIPLEDGGRIAAPGAVLKTASGSAGICACAAALLGARSGFLGKVGVDALSRMVYDTLVEAGVDCSRVVVSPEGQIGLAFLEYLPDGRRNYQYYRSGSVGSRYAAQDLDRAYLAGAYALHFPGMLLELSEPMREASMEAARLAREAGVLVSFDPNLRVELGRSAEAEARMMRALSLADVIAPTLEEGRAITGRRSVGDVLRALHALGPSVVALTRDKDGAVLSIGGQVALCGGIDVPVADPTGAGDTFDAALLVALQRGMALEQAALFANCAGTLAVTRRGAIGMALPTREQVEALMMQQPCTVERVRLEELE</sequence>
<evidence type="ECO:0000256" key="4">
    <source>
        <dbReference type="ARBA" id="ARBA00022777"/>
    </source>
</evidence>
<evidence type="ECO:0000313" key="8">
    <source>
        <dbReference type="Proteomes" id="UP000824128"/>
    </source>
</evidence>
<dbReference type="PANTHER" id="PTHR43085">
    <property type="entry name" value="HEXOKINASE FAMILY MEMBER"/>
    <property type="match status" value="1"/>
</dbReference>
<dbReference type="InterPro" id="IPR029056">
    <property type="entry name" value="Ribokinase-like"/>
</dbReference>
<gene>
    <name evidence="7" type="ORF">IAD24_00580</name>
</gene>
<organism evidence="7 8">
    <name type="scientific">Candidatus Aphodomorpha intestinavium</name>
    <dbReference type="NCBI Taxonomy" id="2840672"/>
    <lineage>
        <taxon>Bacteria</taxon>
        <taxon>Bacillati</taxon>
        <taxon>Bacillota</taxon>
        <taxon>Clostridia</taxon>
        <taxon>Eubacteriales</taxon>
        <taxon>Candidatus Aphodomorpha</taxon>
    </lineage>
</organism>
<dbReference type="SUPFAM" id="SSF53613">
    <property type="entry name" value="Ribokinase-like"/>
    <property type="match status" value="1"/>
</dbReference>
<dbReference type="PROSITE" id="PS00584">
    <property type="entry name" value="PFKB_KINASES_2"/>
    <property type="match status" value="1"/>
</dbReference>
<dbReference type="GO" id="GO:0005524">
    <property type="term" value="F:ATP binding"/>
    <property type="evidence" value="ECO:0007669"/>
    <property type="project" value="UniProtKB-KW"/>
</dbReference>
<keyword evidence="2" id="KW-0808">Transferase</keyword>
<keyword evidence="3" id="KW-0547">Nucleotide-binding</keyword>
<keyword evidence="4 7" id="KW-0418">Kinase</keyword>
<proteinExistence type="inferred from homology"/>
<feature type="domain" description="Carbohydrate kinase PfkB" evidence="6">
    <location>
        <begin position="15"/>
        <end position="313"/>
    </location>
</feature>
<reference evidence="7" key="2">
    <citation type="journal article" date="2021" name="PeerJ">
        <title>Extensive microbial diversity within the chicken gut microbiome revealed by metagenomics and culture.</title>
        <authorList>
            <person name="Gilroy R."/>
            <person name="Ravi A."/>
            <person name="Getino M."/>
            <person name="Pursley I."/>
            <person name="Horton D.L."/>
            <person name="Alikhan N.F."/>
            <person name="Baker D."/>
            <person name="Gharbi K."/>
            <person name="Hall N."/>
            <person name="Watson M."/>
            <person name="Adriaenssens E.M."/>
            <person name="Foster-Nyarko E."/>
            <person name="Jarju S."/>
            <person name="Secka A."/>
            <person name="Antonio M."/>
            <person name="Oren A."/>
            <person name="Chaudhuri R.R."/>
            <person name="La Ragione R."/>
            <person name="Hildebrand F."/>
            <person name="Pallen M.J."/>
        </authorList>
    </citation>
    <scope>NUCLEOTIDE SEQUENCE</scope>
    <source>
        <strain evidence="7">ChiGjej2B2-16831</strain>
    </source>
</reference>
<dbReference type="CDD" id="cd01166">
    <property type="entry name" value="KdgK"/>
    <property type="match status" value="1"/>
</dbReference>
<dbReference type="InterPro" id="IPR011611">
    <property type="entry name" value="PfkB_dom"/>
</dbReference>
<dbReference type="InterPro" id="IPR002173">
    <property type="entry name" value="Carboh/pur_kinase_PfkB_CS"/>
</dbReference>
<accession>A0A9D1N1Z0</accession>
<reference evidence="7" key="1">
    <citation type="submission" date="2020-10" db="EMBL/GenBank/DDBJ databases">
        <authorList>
            <person name="Gilroy R."/>
        </authorList>
    </citation>
    <scope>NUCLEOTIDE SEQUENCE</scope>
    <source>
        <strain evidence="7">ChiGjej2B2-16831</strain>
    </source>
</reference>
<evidence type="ECO:0000313" key="7">
    <source>
        <dbReference type="EMBL" id="HIU93629.1"/>
    </source>
</evidence>
<comment type="similarity">
    <text evidence="1">Belongs to the carbohydrate kinase PfkB family.</text>
</comment>
<name>A0A9D1N1Z0_9FIRM</name>
<dbReference type="Proteomes" id="UP000824128">
    <property type="component" value="Unassembled WGS sequence"/>
</dbReference>
<dbReference type="PANTHER" id="PTHR43085:SF1">
    <property type="entry name" value="PSEUDOURIDINE KINASE-RELATED"/>
    <property type="match status" value="1"/>
</dbReference>
<evidence type="ECO:0000256" key="1">
    <source>
        <dbReference type="ARBA" id="ARBA00010688"/>
    </source>
</evidence>
<protein>
    <submittedName>
        <fullName evidence="7">Sugar kinase</fullName>
    </submittedName>
</protein>
<dbReference type="AlphaFoldDB" id="A0A9D1N1Z0"/>
<dbReference type="GO" id="GO:0016301">
    <property type="term" value="F:kinase activity"/>
    <property type="evidence" value="ECO:0007669"/>
    <property type="project" value="UniProtKB-KW"/>
</dbReference>
<dbReference type="InterPro" id="IPR050306">
    <property type="entry name" value="PfkB_Carbo_kinase"/>
</dbReference>
<evidence type="ECO:0000256" key="5">
    <source>
        <dbReference type="ARBA" id="ARBA00022840"/>
    </source>
</evidence>
<evidence type="ECO:0000256" key="3">
    <source>
        <dbReference type="ARBA" id="ARBA00022741"/>
    </source>
</evidence>